<keyword evidence="2" id="KW-1185">Reference proteome</keyword>
<reference evidence="1" key="1">
    <citation type="submission" date="2021-05" db="EMBL/GenBank/DDBJ databases">
        <authorList>
            <person name="Pan Q."/>
            <person name="Jouanno E."/>
            <person name="Zahm M."/>
            <person name="Klopp C."/>
            <person name="Cabau C."/>
            <person name="Louis A."/>
            <person name="Berthelot C."/>
            <person name="Parey E."/>
            <person name="Roest Crollius H."/>
            <person name="Montfort J."/>
            <person name="Robinson-Rechavi M."/>
            <person name="Bouchez O."/>
            <person name="Lampietro C."/>
            <person name="Lopez Roques C."/>
            <person name="Donnadieu C."/>
            <person name="Postlethwait J."/>
            <person name="Bobe J."/>
            <person name="Dillon D."/>
            <person name="Chandos A."/>
            <person name="von Hippel F."/>
            <person name="Guiguen Y."/>
        </authorList>
    </citation>
    <scope>NUCLEOTIDE SEQUENCE</scope>
    <source>
        <strain evidence="1">YG-Jan2019</strain>
    </source>
</reference>
<dbReference type="EMBL" id="CM055751">
    <property type="protein sequence ID" value="KAJ7993461.1"/>
    <property type="molecule type" value="Genomic_DNA"/>
</dbReference>
<organism evidence="1 2">
    <name type="scientific">Dallia pectoralis</name>
    <name type="common">Alaska blackfish</name>
    <dbReference type="NCBI Taxonomy" id="75939"/>
    <lineage>
        <taxon>Eukaryota</taxon>
        <taxon>Metazoa</taxon>
        <taxon>Chordata</taxon>
        <taxon>Craniata</taxon>
        <taxon>Vertebrata</taxon>
        <taxon>Euteleostomi</taxon>
        <taxon>Actinopterygii</taxon>
        <taxon>Neopterygii</taxon>
        <taxon>Teleostei</taxon>
        <taxon>Protacanthopterygii</taxon>
        <taxon>Esociformes</taxon>
        <taxon>Umbridae</taxon>
        <taxon>Dallia</taxon>
    </lineage>
</organism>
<gene>
    <name evidence="1" type="ORF">DPEC_G00272670</name>
</gene>
<proteinExistence type="predicted"/>
<comment type="caution">
    <text evidence="1">The sequence shown here is derived from an EMBL/GenBank/DDBJ whole genome shotgun (WGS) entry which is preliminary data.</text>
</comment>
<protein>
    <submittedName>
        <fullName evidence="1">Uncharacterized protein</fullName>
    </submittedName>
</protein>
<dbReference type="Proteomes" id="UP001157502">
    <property type="component" value="Chromosome 24"/>
</dbReference>
<sequence>MSKSFLQVVIIVQTLLNGLSWAEEVTGIKGNAINISFSFQHTLKASVESVGLYKDGHKIGECSGNHEHQCSSEKDVCVFDKATKRAFFCIRNLTSVDNGTYWATMFSSSGIPPLVKSNVVTLNLQAESNATDSSSTINNTEHEASDSVEMSPRLTYPLLVVLVVLGVPCVALLVGLLTWFCWMDKKNPERDKREELSAKPQQSCEAPIPVPVYSVEYGVLSFDNRPSGLKGKQYERQKEGVEYATITFPPRQREPNRR</sequence>
<evidence type="ECO:0000313" key="1">
    <source>
        <dbReference type="EMBL" id="KAJ7993461.1"/>
    </source>
</evidence>
<accession>A0ACC2FQ37</accession>
<evidence type="ECO:0000313" key="2">
    <source>
        <dbReference type="Proteomes" id="UP001157502"/>
    </source>
</evidence>
<name>A0ACC2FQ37_DALPE</name>